<dbReference type="Gene3D" id="3.30.70.270">
    <property type="match status" value="1"/>
</dbReference>
<comment type="caution">
    <text evidence="2">The sequence shown here is derived from an EMBL/GenBank/DDBJ whole genome shotgun (WGS) entry which is preliminary data.</text>
</comment>
<dbReference type="PANTHER" id="PTHR33121:SF70">
    <property type="entry name" value="SIGNALING PROTEIN YKOW"/>
    <property type="match status" value="1"/>
</dbReference>
<gene>
    <name evidence="2" type="ORF">AOR01nite_01930</name>
</gene>
<dbReference type="SMART" id="SM00052">
    <property type="entry name" value="EAL"/>
    <property type="match status" value="1"/>
</dbReference>
<name>A0A4Y3THG3_9PROT</name>
<dbReference type="InterPro" id="IPR050706">
    <property type="entry name" value="Cyclic-di-GMP_PDE-like"/>
</dbReference>
<reference evidence="2 3" key="1">
    <citation type="submission" date="2019-06" db="EMBL/GenBank/DDBJ databases">
        <title>Whole genome shotgun sequence of Acetobacter orleanensis NBRC 13752.</title>
        <authorList>
            <person name="Hosoyama A."/>
            <person name="Uohara A."/>
            <person name="Ohji S."/>
            <person name="Ichikawa N."/>
        </authorList>
    </citation>
    <scope>NUCLEOTIDE SEQUENCE [LARGE SCALE GENOMIC DNA]</scope>
    <source>
        <strain evidence="2 3">NBRC 13752</strain>
    </source>
</reference>
<dbReference type="RefSeq" id="WP_048836010.1">
    <property type="nucleotide sequence ID" value="NZ_BJMU01000001.1"/>
</dbReference>
<organism evidence="2 3">
    <name type="scientific">Acetobacter orleanensis</name>
    <dbReference type="NCBI Taxonomy" id="104099"/>
    <lineage>
        <taxon>Bacteria</taxon>
        <taxon>Pseudomonadati</taxon>
        <taxon>Pseudomonadota</taxon>
        <taxon>Alphaproteobacteria</taxon>
        <taxon>Acetobacterales</taxon>
        <taxon>Acetobacteraceae</taxon>
        <taxon>Acetobacter</taxon>
    </lineage>
</organism>
<protein>
    <recommendedName>
        <fullName evidence="1">EAL domain-containing protein</fullName>
    </recommendedName>
</protein>
<dbReference type="Gene3D" id="3.20.20.450">
    <property type="entry name" value="EAL domain"/>
    <property type="match status" value="1"/>
</dbReference>
<dbReference type="InterPro" id="IPR035919">
    <property type="entry name" value="EAL_sf"/>
</dbReference>
<feature type="domain" description="EAL" evidence="1">
    <location>
        <begin position="192"/>
        <end position="434"/>
    </location>
</feature>
<dbReference type="SUPFAM" id="SSF141868">
    <property type="entry name" value="EAL domain-like"/>
    <property type="match status" value="1"/>
</dbReference>
<dbReference type="InterPro" id="IPR043128">
    <property type="entry name" value="Rev_trsase/Diguanyl_cyclase"/>
</dbReference>
<dbReference type="OrthoDB" id="9793210at2"/>
<dbReference type="PROSITE" id="PS50883">
    <property type="entry name" value="EAL"/>
    <property type="match status" value="1"/>
</dbReference>
<dbReference type="EMBL" id="BJMU01000001">
    <property type="protein sequence ID" value="GEB81716.1"/>
    <property type="molecule type" value="Genomic_DNA"/>
</dbReference>
<dbReference type="CDD" id="cd01948">
    <property type="entry name" value="EAL"/>
    <property type="match status" value="1"/>
</dbReference>
<keyword evidence="3" id="KW-1185">Reference proteome</keyword>
<proteinExistence type="predicted"/>
<dbReference type="Pfam" id="PF00563">
    <property type="entry name" value="EAL"/>
    <property type="match status" value="1"/>
</dbReference>
<dbReference type="InterPro" id="IPR001633">
    <property type="entry name" value="EAL_dom"/>
</dbReference>
<evidence type="ECO:0000313" key="2">
    <source>
        <dbReference type="EMBL" id="GEB81716.1"/>
    </source>
</evidence>
<dbReference type="PANTHER" id="PTHR33121">
    <property type="entry name" value="CYCLIC DI-GMP PHOSPHODIESTERASE PDEF"/>
    <property type="match status" value="1"/>
</dbReference>
<evidence type="ECO:0000313" key="3">
    <source>
        <dbReference type="Proteomes" id="UP000317617"/>
    </source>
</evidence>
<dbReference type="AlphaFoldDB" id="A0A4Y3THG3"/>
<dbReference type="Proteomes" id="UP000317617">
    <property type="component" value="Unassembled WGS sequence"/>
</dbReference>
<dbReference type="GO" id="GO:0071111">
    <property type="term" value="F:cyclic-guanylate-specific phosphodiesterase activity"/>
    <property type="evidence" value="ECO:0007669"/>
    <property type="project" value="InterPro"/>
</dbReference>
<sequence length="434" mass="47148">MPFSDPATQHGQKHEAQLPPVHHFGWQALEHALTQILLAAEGSTAPHPVVLLRVDLLRSTIPDAGTDWPMVSTLADHALNLLLAALPAGTGSFSPFATQLALVVTPQTDDATVESVLENIVATAETCLTGGLDIDGIPFSFDALIGAAAFPADGNSARSLITAANAALFAAQFKGISSRTATAGKTRQYTAHIQTDHALRRAILHEDLQLEFLPIMESTSELIIGFEARPLWVPPENIENTLPIPVSMSHAARLGLIEPLNIWTLKNACFQALTWSQPLGVSVSISPIWLGQERLSETLRGLLAESGLPAQRLQLELSERHYFSAPEIARKELARVRAMGVRLAMDKFGTGYSSLERLKHYPFDQVKLDSTFTHNILEDWRAQALLRSILHLVSSLDMRCCATGVETQEQFAFLAVNGCHEIQGKVAGPSIETC</sequence>
<evidence type="ECO:0000259" key="1">
    <source>
        <dbReference type="PROSITE" id="PS50883"/>
    </source>
</evidence>
<accession>A0A4Y3THG3</accession>